<accession>A0A2U2MYY6</accession>
<dbReference type="Proteomes" id="UP000245474">
    <property type="component" value="Unassembled WGS sequence"/>
</dbReference>
<evidence type="ECO:0000313" key="4">
    <source>
        <dbReference type="Proteomes" id="UP000245474"/>
    </source>
</evidence>
<feature type="domain" description="AB hydrolase-1" evidence="2">
    <location>
        <begin position="16"/>
        <end position="244"/>
    </location>
</feature>
<dbReference type="InterPro" id="IPR000073">
    <property type="entry name" value="AB_hydrolase_1"/>
</dbReference>
<dbReference type="InterPro" id="IPR000639">
    <property type="entry name" value="Epox_hydrolase-like"/>
</dbReference>
<evidence type="ECO:0000259" key="2">
    <source>
        <dbReference type="Pfam" id="PF00561"/>
    </source>
</evidence>
<sequence>MTQTVELACTETGSGPPLVFLHGLYGSGNNWRSQARALADRYRVLLPDLRNHGRSPHVADMDYRAMAADVDALLAREGVERAAVVGHSMGGKTAMALALTRPQRLAALVVVDIAPVAYHHDHGEIISALHRVDLNALTRREDADTALARDIPEPLVRQFLLTNLQRQAGGWSWRIPLDLLAGQIPVIEGWPALDGRWEGPAAFIHGGASDYVDSDGAAAIHRYFPAAALQAMPGIGHWVHAEAPEDFMARLRRFLDAEYSAS</sequence>
<organism evidence="3 4">
    <name type="scientific">Sediminicurvatus halobius</name>
    <dbReference type="NCBI Taxonomy" id="2182432"/>
    <lineage>
        <taxon>Bacteria</taxon>
        <taxon>Pseudomonadati</taxon>
        <taxon>Pseudomonadota</taxon>
        <taxon>Gammaproteobacteria</taxon>
        <taxon>Chromatiales</taxon>
        <taxon>Ectothiorhodospiraceae</taxon>
        <taxon>Sediminicurvatus</taxon>
    </lineage>
</organism>
<protein>
    <submittedName>
        <fullName evidence="3">Alpha/beta hydrolase</fullName>
    </submittedName>
</protein>
<dbReference type="PANTHER" id="PTHR46118:SF4">
    <property type="entry name" value="PROTEIN ABHD11"/>
    <property type="match status" value="1"/>
</dbReference>
<dbReference type="EMBL" id="QFFI01000021">
    <property type="protein sequence ID" value="PWG62201.1"/>
    <property type="molecule type" value="Genomic_DNA"/>
</dbReference>
<reference evidence="3 4" key="1">
    <citation type="submission" date="2018-05" db="EMBL/GenBank/DDBJ databases">
        <title>Spiribacter halobius sp. nov., a moderately halophilic bacterium isolated from marine solar saltern.</title>
        <authorList>
            <person name="Zheng W.-S."/>
            <person name="Lu D.-C."/>
            <person name="Du Z.-J."/>
        </authorList>
    </citation>
    <scope>NUCLEOTIDE SEQUENCE [LARGE SCALE GENOMIC DNA]</scope>
    <source>
        <strain evidence="3 4">E85</strain>
    </source>
</reference>
<gene>
    <name evidence="3" type="ORF">DEM34_12900</name>
</gene>
<dbReference type="PRINTS" id="PR00111">
    <property type="entry name" value="ABHYDROLASE"/>
</dbReference>
<evidence type="ECO:0000256" key="1">
    <source>
        <dbReference type="ARBA" id="ARBA00022801"/>
    </source>
</evidence>
<evidence type="ECO:0000313" key="3">
    <source>
        <dbReference type="EMBL" id="PWG62201.1"/>
    </source>
</evidence>
<keyword evidence="4" id="KW-1185">Reference proteome</keyword>
<dbReference type="Gene3D" id="3.40.50.1820">
    <property type="entry name" value="alpha/beta hydrolase"/>
    <property type="match status" value="1"/>
</dbReference>
<proteinExistence type="predicted"/>
<dbReference type="Pfam" id="PF00561">
    <property type="entry name" value="Abhydrolase_1"/>
    <property type="match status" value="1"/>
</dbReference>
<dbReference type="AlphaFoldDB" id="A0A2U2MYY6"/>
<name>A0A2U2MYY6_9GAMM</name>
<dbReference type="PRINTS" id="PR00412">
    <property type="entry name" value="EPOXHYDRLASE"/>
</dbReference>
<dbReference type="OrthoDB" id="9808398at2"/>
<comment type="caution">
    <text evidence="3">The sequence shown here is derived from an EMBL/GenBank/DDBJ whole genome shotgun (WGS) entry which is preliminary data.</text>
</comment>
<dbReference type="GO" id="GO:0016787">
    <property type="term" value="F:hydrolase activity"/>
    <property type="evidence" value="ECO:0007669"/>
    <property type="project" value="UniProtKB-KW"/>
</dbReference>
<dbReference type="InterPro" id="IPR029058">
    <property type="entry name" value="AB_hydrolase_fold"/>
</dbReference>
<dbReference type="SUPFAM" id="SSF53474">
    <property type="entry name" value="alpha/beta-Hydrolases"/>
    <property type="match status" value="1"/>
</dbReference>
<dbReference type="RefSeq" id="WP_109679235.1">
    <property type="nucleotide sequence ID" value="NZ_CP086615.1"/>
</dbReference>
<keyword evidence="1 3" id="KW-0378">Hydrolase</keyword>
<dbReference type="PANTHER" id="PTHR46118">
    <property type="entry name" value="PROTEIN ABHD11"/>
    <property type="match status" value="1"/>
</dbReference>